<keyword evidence="3" id="KW-1185">Reference proteome</keyword>
<protein>
    <submittedName>
        <fullName evidence="2">Uncharacterized protein</fullName>
    </submittedName>
</protein>
<dbReference type="EMBL" id="OW240912">
    <property type="protein sequence ID" value="CAH2219790.1"/>
    <property type="molecule type" value="Genomic_DNA"/>
</dbReference>
<evidence type="ECO:0000313" key="2">
    <source>
        <dbReference type="EMBL" id="CAH2219790.1"/>
    </source>
</evidence>
<gene>
    <name evidence="2" type="ORF">PECUL_23A041126</name>
</gene>
<feature type="region of interest" description="Disordered" evidence="1">
    <location>
        <begin position="1"/>
        <end position="40"/>
    </location>
</feature>
<evidence type="ECO:0000313" key="3">
    <source>
        <dbReference type="Proteomes" id="UP001295444"/>
    </source>
</evidence>
<proteinExistence type="predicted"/>
<dbReference type="Proteomes" id="UP001295444">
    <property type="component" value="Chromosome 01"/>
</dbReference>
<evidence type="ECO:0000256" key="1">
    <source>
        <dbReference type="SAM" id="MobiDB-lite"/>
    </source>
</evidence>
<dbReference type="AlphaFoldDB" id="A0AAD1QXW4"/>
<organism evidence="2 3">
    <name type="scientific">Pelobates cultripes</name>
    <name type="common">Western spadefoot toad</name>
    <dbReference type="NCBI Taxonomy" id="61616"/>
    <lineage>
        <taxon>Eukaryota</taxon>
        <taxon>Metazoa</taxon>
        <taxon>Chordata</taxon>
        <taxon>Craniata</taxon>
        <taxon>Vertebrata</taxon>
        <taxon>Euteleostomi</taxon>
        <taxon>Amphibia</taxon>
        <taxon>Batrachia</taxon>
        <taxon>Anura</taxon>
        <taxon>Pelobatoidea</taxon>
        <taxon>Pelobatidae</taxon>
        <taxon>Pelobates</taxon>
    </lineage>
</organism>
<sequence length="68" mass="7383">MADGRNLQELPTKLHSQATSWDSCGTQIDPNKDLPNADNGWSVPMWKAEMPTAKNHVDRLLLVGAPGG</sequence>
<feature type="compositionally biased region" description="Polar residues" evidence="1">
    <location>
        <begin position="14"/>
        <end position="29"/>
    </location>
</feature>
<name>A0AAD1QXW4_PELCU</name>
<reference evidence="2" key="1">
    <citation type="submission" date="2022-03" db="EMBL/GenBank/DDBJ databases">
        <authorList>
            <person name="Alioto T."/>
            <person name="Alioto T."/>
            <person name="Gomez Garrido J."/>
        </authorList>
    </citation>
    <scope>NUCLEOTIDE SEQUENCE</scope>
</reference>
<accession>A0AAD1QXW4</accession>